<evidence type="ECO:0000313" key="2">
    <source>
        <dbReference type="Proteomes" id="UP000283509"/>
    </source>
</evidence>
<dbReference type="Proteomes" id="UP000283509">
    <property type="component" value="Unassembled WGS sequence"/>
</dbReference>
<protein>
    <submittedName>
        <fullName evidence="1">Uncharacterized protein</fullName>
    </submittedName>
</protein>
<comment type="caution">
    <text evidence="1">The sequence shown here is derived from an EMBL/GenBank/DDBJ whole genome shotgun (WGS) entry which is preliminary data.</text>
</comment>
<keyword evidence="2" id="KW-1185">Reference proteome</keyword>
<reference evidence="1 2" key="2">
    <citation type="submission" date="2019-01" db="EMBL/GenBank/DDBJ databases">
        <title>The decoding of complex shrimp genome reveals the adaptation for benthos swimmer, frequently molting mechanism and breeding impact on genome.</title>
        <authorList>
            <person name="Sun Y."/>
            <person name="Gao Y."/>
            <person name="Yu Y."/>
        </authorList>
    </citation>
    <scope>NUCLEOTIDE SEQUENCE [LARGE SCALE GENOMIC DNA]</scope>
    <source>
        <tissue evidence="1">Muscle</tissue>
    </source>
</reference>
<gene>
    <name evidence="1" type="ORF">C7M84_018030</name>
</gene>
<name>A0A3R7LVA0_PENVA</name>
<dbReference type="AlphaFoldDB" id="A0A3R7LVA0"/>
<proteinExistence type="predicted"/>
<organism evidence="1 2">
    <name type="scientific">Penaeus vannamei</name>
    <name type="common">Whiteleg shrimp</name>
    <name type="synonym">Litopenaeus vannamei</name>
    <dbReference type="NCBI Taxonomy" id="6689"/>
    <lineage>
        <taxon>Eukaryota</taxon>
        <taxon>Metazoa</taxon>
        <taxon>Ecdysozoa</taxon>
        <taxon>Arthropoda</taxon>
        <taxon>Crustacea</taxon>
        <taxon>Multicrustacea</taxon>
        <taxon>Malacostraca</taxon>
        <taxon>Eumalacostraca</taxon>
        <taxon>Eucarida</taxon>
        <taxon>Decapoda</taxon>
        <taxon>Dendrobranchiata</taxon>
        <taxon>Penaeoidea</taxon>
        <taxon>Penaeidae</taxon>
        <taxon>Penaeus</taxon>
    </lineage>
</organism>
<evidence type="ECO:0000313" key="1">
    <source>
        <dbReference type="EMBL" id="ROT64044.1"/>
    </source>
</evidence>
<reference evidence="1 2" key="1">
    <citation type="submission" date="2018-04" db="EMBL/GenBank/DDBJ databases">
        <authorList>
            <person name="Zhang X."/>
            <person name="Yuan J."/>
            <person name="Li F."/>
            <person name="Xiang J."/>
        </authorList>
    </citation>
    <scope>NUCLEOTIDE SEQUENCE [LARGE SCALE GENOMIC DNA]</scope>
    <source>
        <tissue evidence="1">Muscle</tissue>
    </source>
</reference>
<dbReference type="EMBL" id="QCYY01003335">
    <property type="protein sequence ID" value="ROT64044.1"/>
    <property type="molecule type" value="Genomic_DNA"/>
</dbReference>
<sequence>MTVPLAPLCPYRNLRGSMTLTLHTLPLPSPSPPLSRTPHLSPFPLILHTPPLPLSHTPHPPLPFLPLSHTPHPSPPLPSPLSHSLLLLPLLSSSLHVSHLTPAPSPLHLSPSHSLLLRPLLFLSLSHTPNLSPLLLSGSLLLPSSPPPSLRLSSYLVSPTPLLLASLLSSVAHTPCPLPSSFPSPSPLTPSYSFPISSPFPKYLLLSIPRSPISLLPIPSFLSHVLWLPYPCLPSLPHPRISLSVTVPIIFFTLPCTPIHSSPPSLSLPFYYTLPYLPLPLPPPVLPTILSPPISSCTHPTFGLTLPTHSPLTNTPYSSIPPPPPSSQTPWPSPLPTLIPTSHPLPTFFFPHTLTLPPHEPYLPHILLLSHHLPPPPILTLPMQPLARPHSYPSPRRTIYAVRPPPPYLLQGGNTQHLRVLGVRYPPPGPSMGCSPNTCVVVLPPPYVSRVGNHAVLPFALPFR</sequence>
<accession>A0A3R7LVA0</accession>